<dbReference type="Proteomes" id="UP000724148">
    <property type="component" value="Unassembled WGS sequence"/>
</dbReference>
<sequence length="183" mass="20174">MKSTGLFLEKNQLFAGMMVAISVVGKEGPETDERGEPLLVRALVSTFGPSLRLYPFPSGIKIAPGSGRSPLTGRPLSPIMVAAGFTLDGVREDVRFMPTEVYSAAEAPPDIELVVFVDGQTLTYDDSRDCVRLKKLDGRLISTHPYQYKWWHREYPLPKNAKLVSLRGGRLALDGLLAEARNQ</sequence>
<gene>
    <name evidence="1" type="ORF">HYT40_01875</name>
</gene>
<accession>A0A931WP33</accession>
<reference evidence="1" key="1">
    <citation type="submission" date="2020-07" db="EMBL/GenBank/DDBJ databases">
        <title>Huge and variable diversity of episymbiotic CPR bacteria and DPANN archaea in groundwater ecosystems.</title>
        <authorList>
            <person name="He C.Y."/>
            <person name="Keren R."/>
            <person name="Whittaker M."/>
            <person name="Farag I.F."/>
            <person name="Doudna J."/>
            <person name="Cate J.H.D."/>
            <person name="Banfield J.F."/>
        </authorList>
    </citation>
    <scope>NUCLEOTIDE SEQUENCE</scope>
    <source>
        <strain evidence="1">NC_groundwater_193_Ag_S-0.1um_51_7</strain>
    </source>
</reference>
<organism evidence="1 2">
    <name type="scientific">Candidatus Sungiibacteriota bacterium</name>
    <dbReference type="NCBI Taxonomy" id="2750080"/>
    <lineage>
        <taxon>Bacteria</taxon>
        <taxon>Candidatus Sungiibacteriota</taxon>
    </lineage>
</organism>
<dbReference type="EMBL" id="JACOZA010000046">
    <property type="protein sequence ID" value="MBI2096882.1"/>
    <property type="molecule type" value="Genomic_DNA"/>
</dbReference>
<proteinExistence type="predicted"/>
<protein>
    <submittedName>
        <fullName evidence="1">Uncharacterized protein</fullName>
    </submittedName>
</protein>
<comment type="caution">
    <text evidence="1">The sequence shown here is derived from an EMBL/GenBank/DDBJ whole genome shotgun (WGS) entry which is preliminary data.</text>
</comment>
<dbReference type="AlphaFoldDB" id="A0A931WP33"/>
<evidence type="ECO:0000313" key="2">
    <source>
        <dbReference type="Proteomes" id="UP000724148"/>
    </source>
</evidence>
<name>A0A931WP33_9BACT</name>
<evidence type="ECO:0000313" key="1">
    <source>
        <dbReference type="EMBL" id="MBI2096882.1"/>
    </source>
</evidence>